<sequence>MAVPLEEKFMAQLDMHSSELIRVIRSKGGATRHKIAGIMQILDQGTMMENTSVRLLVILSEDSSVRMELRNGIPDLLEEFIDEVKNACGLGGFIRLQYKDTDFGNTFVNLTSTTVIKDLTVLKVMKLALPSFSDSRNPSSTPFSSRLEGHLPHPDPDLNGSRITPTGRGS</sequence>
<dbReference type="Proteomes" id="UP001153269">
    <property type="component" value="Unassembled WGS sequence"/>
</dbReference>
<reference evidence="2" key="1">
    <citation type="submission" date="2020-03" db="EMBL/GenBank/DDBJ databases">
        <authorList>
            <person name="Weist P."/>
        </authorList>
    </citation>
    <scope>NUCLEOTIDE SEQUENCE</scope>
</reference>
<evidence type="ECO:0000256" key="1">
    <source>
        <dbReference type="SAM" id="MobiDB-lite"/>
    </source>
</evidence>
<feature type="compositionally biased region" description="Basic and acidic residues" evidence="1">
    <location>
        <begin position="147"/>
        <end position="156"/>
    </location>
</feature>
<protein>
    <recommendedName>
        <fullName evidence="4">PB1 domain-containing protein</fullName>
    </recommendedName>
</protein>
<organism evidence="2 3">
    <name type="scientific">Pleuronectes platessa</name>
    <name type="common">European plaice</name>
    <dbReference type="NCBI Taxonomy" id="8262"/>
    <lineage>
        <taxon>Eukaryota</taxon>
        <taxon>Metazoa</taxon>
        <taxon>Chordata</taxon>
        <taxon>Craniata</taxon>
        <taxon>Vertebrata</taxon>
        <taxon>Euteleostomi</taxon>
        <taxon>Actinopterygii</taxon>
        <taxon>Neopterygii</taxon>
        <taxon>Teleostei</taxon>
        <taxon>Neoteleostei</taxon>
        <taxon>Acanthomorphata</taxon>
        <taxon>Carangaria</taxon>
        <taxon>Pleuronectiformes</taxon>
        <taxon>Pleuronectoidei</taxon>
        <taxon>Pleuronectidae</taxon>
        <taxon>Pleuronectes</taxon>
    </lineage>
</organism>
<keyword evidence="3" id="KW-1185">Reference proteome</keyword>
<evidence type="ECO:0008006" key="4">
    <source>
        <dbReference type="Google" id="ProtNLM"/>
    </source>
</evidence>
<proteinExistence type="predicted"/>
<comment type="caution">
    <text evidence="2">The sequence shown here is derived from an EMBL/GenBank/DDBJ whole genome shotgun (WGS) entry which is preliminary data.</text>
</comment>
<dbReference type="AlphaFoldDB" id="A0A9N7TW02"/>
<feature type="region of interest" description="Disordered" evidence="1">
    <location>
        <begin position="133"/>
        <end position="170"/>
    </location>
</feature>
<accession>A0A9N7TW02</accession>
<name>A0A9N7TW02_PLEPL</name>
<gene>
    <name evidence="2" type="ORF">PLEPLA_LOCUS7740</name>
</gene>
<evidence type="ECO:0000313" key="2">
    <source>
        <dbReference type="EMBL" id="CAB1419889.1"/>
    </source>
</evidence>
<dbReference type="EMBL" id="CADEAL010000418">
    <property type="protein sequence ID" value="CAB1419889.1"/>
    <property type="molecule type" value="Genomic_DNA"/>
</dbReference>
<evidence type="ECO:0000313" key="3">
    <source>
        <dbReference type="Proteomes" id="UP001153269"/>
    </source>
</evidence>
<feature type="compositionally biased region" description="Polar residues" evidence="1">
    <location>
        <begin position="133"/>
        <end position="144"/>
    </location>
</feature>